<keyword evidence="3" id="KW-0547">Nucleotide-binding</keyword>
<dbReference type="PANTHER" id="PTHR43553">
    <property type="entry name" value="HEAVY METAL TRANSPORTER"/>
    <property type="match status" value="1"/>
</dbReference>
<evidence type="ECO:0000313" key="6">
    <source>
        <dbReference type="EMBL" id="BDQ35516.1"/>
    </source>
</evidence>
<keyword evidence="4 6" id="KW-0067">ATP-binding</keyword>
<dbReference type="PANTHER" id="PTHR43553:SF24">
    <property type="entry name" value="ENERGY-COUPLING FACTOR TRANSPORTER ATP-BINDING PROTEIN ECFA1"/>
    <property type="match status" value="1"/>
</dbReference>
<dbReference type="PROSITE" id="PS00211">
    <property type="entry name" value="ABC_TRANSPORTER_1"/>
    <property type="match status" value="1"/>
</dbReference>
<evidence type="ECO:0000259" key="5">
    <source>
        <dbReference type="PROSITE" id="PS50893"/>
    </source>
</evidence>
<dbReference type="InterPro" id="IPR050095">
    <property type="entry name" value="ECF_ABC_transporter_ATP-bd"/>
</dbReference>
<keyword evidence="2" id="KW-0813">Transport</keyword>
<dbReference type="CDD" id="cd03225">
    <property type="entry name" value="ABC_cobalt_CbiO_domain1"/>
    <property type="match status" value="1"/>
</dbReference>
<dbReference type="PROSITE" id="PS50893">
    <property type="entry name" value="ABC_TRANSPORTER_2"/>
    <property type="match status" value="1"/>
</dbReference>
<evidence type="ECO:0000256" key="2">
    <source>
        <dbReference type="ARBA" id="ARBA00022448"/>
    </source>
</evidence>
<evidence type="ECO:0000256" key="1">
    <source>
        <dbReference type="ARBA" id="ARBA00005417"/>
    </source>
</evidence>
<proteinExistence type="inferred from homology"/>
<evidence type="ECO:0000313" key="7">
    <source>
        <dbReference type="Proteomes" id="UP001061361"/>
    </source>
</evidence>
<dbReference type="Proteomes" id="UP001061361">
    <property type="component" value="Chromosome"/>
</dbReference>
<reference evidence="6" key="1">
    <citation type="submission" date="2022-08" db="EMBL/GenBank/DDBJ databases">
        <title>Genome Sequence of the sulphate-reducing bacterium, Pseudodesulfovibrio portus JCM14722.</title>
        <authorList>
            <person name="Kondo R."/>
            <person name="Kataoka T."/>
        </authorList>
    </citation>
    <scope>NUCLEOTIDE SEQUENCE</scope>
    <source>
        <strain evidence="6">JCM 14722</strain>
    </source>
</reference>
<evidence type="ECO:0000256" key="4">
    <source>
        <dbReference type="ARBA" id="ARBA00022840"/>
    </source>
</evidence>
<dbReference type="InterPro" id="IPR003593">
    <property type="entry name" value="AAA+_ATPase"/>
</dbReference>
<dbReference type="InterPro" id="IPR003439">
    <property type="entry name" value="ABC_transporter-like_ATP-bd"/>
</dbReference>
<dbReference type="SUPFAM" id="SSF52540">
    <property type="entry name" value="P-loop containing nucleoside triphosphate hydrolases"/>
    <property type="match status" value="1"/>
</dbReference>
<dbReference type="EMBL" id="AP026708">
    <property type="protein sequence ID" value="BDQ35516.1"/>
    <property type="molecule type" value="Genomic_DNA"/>
</dbReference>
<accession>A0ABM8AW77</accession>
<sequence>MAIIDISGLSYTYPDSEDTALDNLSLDIGQGQFVAVIGANNSGKTSLCHALTGVIPHLYQGSIRGHVRVCDKDSAETSVSEMAESVALVMQNPESQLSGVRFTVRDEIAFGLENRGMDRQSMLDRVDAALALTGLADLADRSPHHLSGGQMQKVALAAAVAGDTPILVLDEPTTFLDPASARAVFAILRQLGEQGKTIVVAEQRLESVALFADRVIALHKGQAVLDGAPEEVLVSPRIRDIGLDWTRFTRIGELAGERDLWPEDAGLPTTLEDTVQGLGNG</sequence>
<protein>
    <submittedName>
        <fullName evidence="6">ABC transporter ATP-binding protein</fullName>
    </submittedName>
</protein>
<dbReference type="InterPro" id="IPR027417">
    <property type="entry name" value="P-loop_NTPase"/>
</dbReference>
<dbReference type="Pfam" id="PF00005">
    <property type="entry name" value="ABC_tran"/>
    <property type="match status" value="1"/>
</dbReference>
<name>A0ABM8AW77_9BACT</name>
<organism evidence="6 7">
    <name type="scientific">Pseudodesulfovibrio portus</name>
    <dbReference type="NCBI Taxonomy" id="231439"/>
    <lineage>
        <taxon>Bacteria</taxon>
        <taxon>Pseudomonadati</taxon>
        <taxon>Thermodesulfobacteriota</taxon>
        <taxon>Desulfovibrionia</taxon>
        <taxon>Desulfovibrionales</taxon>
        <taxon>Desulfovibrionaceae</taxon>
    </lineage>
</organism>
<feature type="domain" description="ABC transporter" evidence="5">
    <location>
        <begin position="4"/>
        <end position="245"/>
    </location>
</feature>
<gene>
    <name evidence="6" type="ORF">JCM14722_30580</name>
</gene>
<dbReference type="InterPro" id="IPR017871">
    <property type="entry name" value="ABC_transporter-like_CS"/>
</dbReference>
<dbReference type="GO" id="GO:0005524">
    <property type="term" value="F:ATP binding"/>
    <property type="evidence" value="ECO:0007669"/>
    <property type="project" value="UniProtKB-KW"/>
</dbReference>
<keyword evidence="7" id="KW-1185">Reference proteome</keyword>
<evidence type="ECO:0000256" key="3">
    <source>
        <dbReference type="ARBA" id="ARBA00022741"/>
    </source>
</evidence>
<dbReference type="Gene3D" id="3.40.50.300">
    <property type="entry name" value="P-loop containing nucleotide triphosphate hydrolases"/>
    <property type="match status" value="1"/>
</dbReference>
<dbReference type="RefSeq" id="WP_264982413.1">
    <property type="nucleotide sequence ID" value="NZ_AP026708.1"/>
</dbReference>
<dbReference type="SMART" id="SM00382">
    <property type="entry name" value="AAA"/>
    <property type="match status" value="1"/>
</dbReference>
<comment type="similarity">
    <text evidence="1">Belongs to the ABC transporter superfamily.</text>
</comment>
<dbReference type="InterPro" id="IPR015856">
    <property type="entry name" value="ABC_transpr_CbiO/EcfA_su"/>
</dbReference>